<feature type="domain" description="FIST C-domain" evidence="2">
    <location>
        <begin position="241"/>
        <end position="373"/>
    </location>
</feature>
<dbReference type="PANTHER" id="PTHR40252:SF2">
    <property type="entry name" value="BLR0328 PROTEIN"/>
    <property type="match status" value="1"/>
</dbReference>
<dbReference type="Pfam" id="PF08495">
    <property type="entry name" value="FIST"/>
    <property type="match status" value="1"/>
</dbReference>
<dbReference type="Proteomes" id="UP001600424">
    <property type="component" value="Unassembled WGS sequence"/>
</dbReference>
<accession>A0ABW6INI1</accession>
<proteinExistence type="predicted"/>
<reference evidence="3 4" key="1">
    <citation type="submission" date="2024-09" db="EMBL/GenBank/DDBJ databases">
        <title>The Natural Products Discovery Center: Release of the First 8490 Sequenced Strains for Exploring Actinobacteria Biosynthetic Diversity.</title>
        <authorList>
            <person name="Kalkreuter E."/>
            <person name="Kautsar S.A."/>
            <person name="Yang D."/>
            <person name="Bader C.D."/>
            <person name="Teijaro C.N."/>
            <person name="Fluegel L."/>
            <person name="Davis C.M."/>
            <person name="Simpson J.R."/>
            <person name="Lauterbach L."/>
            <person name="Steele A.D."/>
            <person name="Gui C."/>
            <person name="Meng S."/>
            <person name="Li G."/>
            <person name="Viehrig K."/>
            <person name="Ye F."/>
            <person name="Su P."/>
            <person name="Kiefer A.F."/>
            <person name="Nichols A."/>
            <person name="Cepeda A.J."/>
            <person name="Yan W."/>
            <person name="Fan B."/>
            <person name="Jiang Y."/>
            <person name="Adhikari A."/>
            <person name="Zheng C.-J."/>
            <person name="Schuster L."/>
            <person name="Cowan T.M."/>
            <person name="Smanski M.J."/>
            <person name="Chevrette M.G."/>
            <person name="De Carvalho L.P.S."/>
            <person name="Shen B."/>
        </authorList>
    </citation>
    <scope>NUCLEOTIDE SEQUENCE [LARGE SCALE GENOMIC DNA]</scope>
    <source>
        <strain evidence="3 4">NPDC056472</strain>
    </source>
</reference>
<dbReference type="RefSeq" id="WP_386250967.1">
    <property type="nucleotide sequence ID" value="NZ_JBHTRV010000001.1"/>
</dbReference>
<name>A0ABW6INI1_STRWE</name>
<comment type="caution">
    <text evidence="3">The sequence shown here is derived from an EMBL/GenBank/DDBJ whole genome shotgun (WGS) entry which is preliminary data.</text>
</comment>
<evidence type="ECO:0000259" key="2">
    <source>
        <dbReference type="SMART" id="SM01204"/>
    </source>
</evidence>
<organism evidence="3 4">
    <name type="scientific">Streptomyces wedmorensis</name>
    <dbReference type="NCBI Taxonomy" id="43759"/>
    <lineage>
        <taxon>Bacteria</taxon>
        <taxon>Bacillati</taxon>
        <taxon>Actinomycetota</taxon>
        <taxon>Actinomycetes</taxon>
        <taxon>Kitasatosporales</taxon>
        <taxon>Streptomycetaceae</taxon>
        <taxon>Streptomyces</taxon>
    </lineage>
</organism>
<dbReference type="InterPro" id="IPR019494">
    <property type="entry name" value="FIST_C"/>
</dbReference>
<dbReference type="SMART" id="SM01204">
    <property type="entry name" value="FIST_C"/>
    <property type="match status" value="1"/>
</dbReference>
<dbReference type="SMART" id="SM00897">
    <property type="entry name" value="FIST"/>
    <property type="match status" value="1"/>
</dbReference>
<dbReference type="InterPro" id="IPR013702">
    <property type="entry name" value="FIST_domain_N"/>
</dbReference>
<evidence type="ECO:0000313" key="4">
    <source>
        <dbReference type="Proteomes" id="UP001600424"/>
    </source>
</evidence>
<protein>
    <submittedName>
        <fullName evidence="3">FIST signal transduction protein</fullName>
    </submittedName>
</protein>
<sequence length="388" mass="40336">MTLPSAPPHGIVRAHATGPAPQALARLLADLDQGLAGRTPTALLYFASSRYDPGDLAPALSGHFPATTVVGCSTAGEFTDLRNGTGGISAVALPGDVVSGAAAVLGTIGADAGEGTAAAIQTLEERVRVQLRHLDPAHHFGFLLVDGVHAAEEQVNDMLGNAAPLLDFVGGSAGDDFALQATWVAVGAEVSYEGVALMLCRSAVPFRIVKTCSFTPAGSALRVTSATPVLRTVHQFDGRPAARAYADAVGVPVESLDVDVFMEHPVGLMLDGRPWIRTPQAVTPDGGLRFWAQILPGMEVDVMRSGNLLADTRTALRRTRADLGGSSGAVLFNCGFRRLEMDAKNLSAAFPSALDGIPTAGFHTYGESWLGHVNQTLTGVVFGRPTAP</sequence>
<gene>
    <name evidence="3" type="ORF">ACFQ63_00675</name>
</gene>
<dbReference type="EMBL" id="JBHTRV010000001">
    <property type="protein sequence ID" value="MFE5978204.1"/>
    <property type="molecule type" value="Genomic_DNA"/>
</dbReference>
<keyword evidence="4" id="KW-1185">Reference proteome</keyword>
<evidence type="ECO:0000313" key="3">
    <source>
        <dbReference type="EMBL" id="MFE5978204.1"/>
    </source>
</evidence>
<dbReference type="Pfam" id="PF10442">
    <property type="entry name" value="FIST_C"/>
    <property type="match status" value="1"/>
</dbReference>
<dbReference type="PANTHER" id="PTHR40252">
    <property type="entry name" value="BLR0328 PROTEIN"/>
    <property type="match status" value="1"/>
</dbReference>
<evidence type="ECO:0000259" key="1">
    <source>
        <dbReference type="SMART" id="SM00897"/>
    </source>
</evidence>
<feature type="domain" description="FIST" evidence="1">
    <location>
        <begin position="39"/>
        <end position="240"/>
    </location>
</feature>